<evidence type="ECO:0000313" key="1">
    <source>
        <dbReference type="EMBL" id="GIP60859.1"/>
    </source>
</evidence>
<keyword evidence="2" id="KW-1185">Reference proteome</keyword>
<dbReference type="EMBL" id="BOSM01000012">
    <property type="protein sequence ID" value="GIP60859.1"/>
    <property type="molecule type" value="Genomic_DNA"/>
</dbReference>
<dbReference type="Proteomes" id="UP000681290">
    <property type="component" value="Unassembled WGS sequence"/>
</dbReference>
<proteinExistence type="predicted"/>
<protein>
    <submittedName>
        <fullName evidence="1">Uncharacterized protein</fullName>
    </submittedName>
</protein>
<reference evidence="1 2" key="1">
    <citation type="submission" date="2021-03" db="EMBL/GenBank/DDBJ databases">
        <title>Antimicrobial resistance genes in bacteria isolated from Japanese honey, and their potential for conferring macrolide and lincosamide resistance in the American foulbrood pathogen Paenibacillus larvae.</title>
        <authorList>
            <person name="Okamoto M."/>
            <person name="Kumagai M."/>
            <person name="Kanamori H."/>
            <person name="Takamatsu D."/>
        </authorList>
    </citation>
    <scope>NUCLEOTIDE SEQUENCE [LARGE SCALE GENOMIC DNA]</scope>
    <source>
        <strain evidence="1 2">J15TS10</strain>
    </source>
</reference>
<sequence length="39" mass="4602">MKIPFRFYEGDLYVAVSHDVIFQKMLEVAEHLNAQYIEG</sequence>
<gene>
    <name evidence="1" type="ORF">J15TS10_46730</name>
</gene>
<evidence type="ECO:0000313" key="2">
    <source>
        <dbReference type="Proteomes" id="UP000681290"/>
    </source>
</evidence>
<accession>A0ABQ4MY46</accession>
<name>A0ABQ4MY46_9BACL</name>
<organism evidence="1 2">
    <name type="scientific">Paenibacillus woosongensis</name>
    <dbReference type="NCBI Taxonomy" id="307580"/>
    <lineage>
        <taxon>Bacteria</taxon>
        <taxon>Bacillati</taxon>
        <taxon>Bacillota</taxon>
        <taxon>Bacilli</taxon>
        <taxon>Bacillales</taxon>
        <taxon>Paenibacillaceae</taxon>
        <taxon>Paenibacillus</taxon>
    </lineage>
</organism>
<comment type="caution">
    <text evidence="1">The sequence shown here is derived from an EMBL/GenBank/DDBJ whole genome shotgun (WGS) entry which is preliminary data.</text>
</comment>